<gene>
    <name evidence="2" type="ORF">K435DRAFT_797732</name>
</gene>
<feature type="region of interest" description="Disordered" evidence="1">
    <location>
        <begin position="184"/>
        <end position="217"/>
    </location>
</feature>
<feature type="compositionally biased region" description="Low complexity" evidence="1">
    <location>
        <begin position="186"/>
        <end position="202"/>
    </location>
</feature>
<dbReference type="OrthoDB" id="3214991at2759"/>
<protein>
    <recommendedName>
        <fullName evidence="4">HECT domain-containing protein</fullName>
    </recommendedName>
</protein>
<sequence length="891" mass="97487">MASNPNLPLQITPEIAHALLQSFFQTNQPASNTAVTPSAPASTPVAAPSASLPVPHSPSAVPSGAPSLVQPPGFRDFLSSYATAPTNGTPDNQAPTQSSATAHSPVPLTSSITSIPSVQPYISPRVPPHQGHPSIPQVAEAQAGLRSLSSTSSSLSTLANASTTFGGMQSFGYRSLVPQVNRDRLASSSARTPRQSSSTRSRQLTRERGPGTPVPVVPNIVRRRPAITDAFYVDNDIRCVRLRCQILPAFHGTGQIPWHVSKMTLVSDFLDKMCLSYDLNLSANTTFDQLVRELAARMRSSRINWELPEPLTTPLGNTLPQMSLVEFSNSGRQYRGNGVWMRKTHANARWSIEDLAGIGSVGVNVANHVILLFKCLNLKTVVNGPLNGTFSLAESGLGVQNNLSYHTCLSERFWYPFFYGSDTDIPRPEDYMDNCSCNEGSDDEIEDSEAEVTEIVAPPPLLPGRAPRLAIRPINSQSSRLSTTASSPYVIPAAIWKEPWTSPTERMSGITELQDFPEHVFDIVHPHRDSAPMFSCEGEDIAEVAQHLLENIRGCVKSSDYSLLLSPRRVIEVHTGVSSHPSSFGTGVEAELLSAAWAFFQKKHSQFFTEVYGGYCAPATSMPMLFAGSVSQDRLEEMAIFGALTGLMVLYGHYPDPLGPLFLQFALHGGDVRSLSESFVRDWMPDLYGKLIAFRDCGSEGDLGDYSSFYINHMPMQIESMTTQNSAGHEAALSLMLYRAAVGIEPPLHPELQAFLKAFRLPSANNFDLVKAIRTFASGTSGYLAILSTSHVKSFADIQLKIGVMEPPLRIVRELSELLGEPFRLGSLWREFLLGTGIPLPALWEEVKGSFHTMINLDGISQIHFRPQVFLWSITGSPRLRNDLEDRQIKV</sequence>
<dbReference type="EMBL" id="ML179188">
    <property type="protein sequence ID" value="THU95950.1"/>
    <property type="molecule type" value="Genomic_DNA"/>
</dbReference>
<evidence type="ECO:0000313" key="2">
    <source>
        <dbReference type="EMBL" id="THU95950.1"/>
    </source>
</evidence>
<dbReference type="AlphaFoldDB" id="A0A4S8M204"/>
<feature type="region of interest" description="Disordered" evidence="1">
    <location>
        <begin position="30"/>
        <end position="112"/>
    </location>
</feature>
<dbReference type="Proteomes" id="UP000297245">
    <property type="component" value="Unassembled WGS sequence"/>
</dbReference>
<feature type="compositionally biased region" description="Low complexity" evidence="1">
    <location>
        <begin position="30"/>
        <end position="67"/>
    </location>
</feature>
<name>A0A4S8M204_DENBC</name>
<keyword evidence="3" id="KW-1185">Reference proteome</keyword>
<reference evidence="2 3" key="1">
    <citation type="journal article" date="2019" name="Nat. Ecol. Evol.">
        <title>Megaphylogeny resolves global patterns of mushroom evolution.</title>
        <authorList>
            <person name="Varga T."/>
            <person name="Krizsan K."/>
            <person name="Foldi C."/>
            <person name="Dima B."/>
            <person name="Sanchez-Garcia M."/>
            <person name="Sanchez-Ramirez S."/>
            <person name="Szollosi G.J."/>
            <person name="Szarkandi J.G."/>
            <person name="Papp V."/>
            <person name="Albert L."/>
            <person name="Andreopoulos W."/>
            <person name="Angelini C."/>
            <person name="Antonin V."/>
            <person name="Barry K.W."/>
            <person name="Bougher N.L."/>
            <person name="Buchanan P."/>
            <person name="Buyck B."/>
            <person name="Bense V."/>
            <person name="Catcheside P."/>
            <person name="Chovatia M."/>
            <person name="Cooper J."/>
            <person name="Damon W."/>
            <person name="Desjardin D."/>
            <person name="Finy P."/>
            <person name="Geml J."/>
            <person name="Haridas S."/>
            <person name="Hughes K."/>
            <person name="Justo A."/>
            <person name="Karasinski D."/>
            <person name="Kautmanova I."/>
            <person name="Kiss B."/>
            <person name="Kocsube S."/>
            <person name="Kotiranta H."/>
            <person name="LaButti K.M."/>
            <person name="Lechner B.E."/>
            <person name="Liimatainen K."/>
            <person name="Lipzen A."/>
            <person name="Lukacs Z."/>
            <person name="Mihaltcheva S."/>
            <person name="Morgado L.N."/>
            <person name="Niskanen T."/>
            <person name="Noordeloos M.E."/>
            <person name="Ohm R.A."/>
            <person name="Ortiz-Santana B."/>
            <person name="Ovrebo C."/>
            <person name="Racz N."/>
            <person name="Riley R."/>
            <person name="Savchenko A."/>
            <person name="Shiryaev A."/>
            <person name="Soop K."/>
            <person name="Spirin V."/>
            <person name="Szebenyi C."/>
            <person name="Tomsovsky M."/>
            <person name="Tulloss R.E."/>
            <person name="Uehling J."/>
            <person name="Grigoriev I.V."/>
            <person name="Vagvolgyi C."/>
            <person name="Papp T."/>
            <person name="Martin F.M."/>
            <person name="Miettinen O."/>
            <person name="Hibbett D.S."/>
            <person name="Nagy L.G."/>
        </authorList>
    </citation>
    <scope>NUCLEOTIDE SEQUENCE [LARGE SCALE GENOMIC DNA]</scope>
    <source>
        <strain evidence="2 3">CBS 962.96</strain>
    </source>
</reference>
<evidence type="ECO:0000256" key="1">
    <source>
        <dbReference type="SAM" id="MobiDB-lite"/>
    </source>
</evidence>
<organism evidence="2 3">
    <name type="scientific">Dendrothele bispora (strain CBS 962.96)</name>
    <dbReference type="NCBI Taxonomy" id="1314807"/>
    <lineage>
        <taxon>Eukaryota</taxon>
        <taxon>Fungi</taxon>
        <taxon>Dikarya</taxon>
        <taxon>Basidiomycota</taxon>
        <taxon>Agaricomycotina</taxon>
        <taxon>Agaricomycetes</taxon>
        <taxon>Agaricomycetidae</taxon>
        <taxon>Agaricales</taxon>
        <taxon>Agaricales incertae sedis</taxon>
        <taxon>Dendrothele</taxon>
    </lineage>
</organism>
<feature type="compositionally biased region" description="Polar residues" evidence="1">
    <location>
        <begin position="80"/>
        <end position="112"/>
    </location>
</feature>
<evidence type="ECO:0008006" key="4">
    <source>
        <dbReference type="Google" id="ProtNLM"/>
    </source>
</evidence>
<evidence type="ECO:0000313" key="3">
    <source>
        <dbReference type="Proteomes" id="UP000297245"/>
    </source>
</evidence>
<accession>A0A4S8M204</accession>
<proteinExistence type="predicted"/>